<gene>
    <name evidence="1" type="ORF">M9979_13880</name>
</gene>
<dbReference type="AlphaFoldDB" id="A0A9X2KUG6"/>
<name>A0A9X2KUG6_9SPHN</name>
<dbReference type="Proteomes" id="UP001139486">
    <property type="component" value="Unassembled WGS sequence"/>
</dbReference>
<keyword evidence="2" id="KW-1185">Reference proteome</keyword>
<organism evidence="1 2">
    <name type="scientific">Sphingomonas liriopis</name>
    <dbReference type="NCBI Taxonomy" id="2949094"/>
    <lineage>
        <taxon>Bacteria</taxon>
        <taxon>Pseudomonadati</taxon>
        <taxon>Pseudomonadota</taxon>
        <taxon>Alphaproteobacteria</taxon>
        <taxon>Sphingomonadales</taxon>
        <taxon>Sphingomonadaceae</taxon>
        <taxon>Sphingomonas</taxon>
    </lineage>
</organism>
<protein>
    <submittedName>
        <fullName evidence="1">Uncharacterized protein</fullName>
    </submittedName>
</protein>
<evidence type="ECO:0000313" key="1">
    <source>
        <dbReference type="EMBL" id="MCP3735958.1"/>
    </source>
</evidence>
<evidence type="ECO:0000313" key="2">
    <source>
        <dbReference type="Proteomes" id="UP001139486"/>
    </source>
</evidence>
<comment type="caution">
    <text evidence="1">The sequence shown here is derived from an EMBL/GenBank/DDBJ whole genome shotgun (WGS) entry which is preliminary data.</text>
</comment>
<dbReference type="RefSeq" id="WP_254289955.1">
    <property type="nucleotide sequence ID" value="NZ_JAMLDY010000018.1"/>
</dbReference>
<sequence>MDDTTATTELHALLQTALELADRLGLTMVGIHIDEAKNLLVEQGTTTAH</sequence>
<dbReference type="EMBL" id="JAMLDY010000018">
    <property type="protein sequence ID" value="MCP3735958.1"/>
    <property type="molecule type" value="Genomic_DNA"/>
</dbReference>
<reference evidence="1" key="1">
    <citation type="submission" date="2022-05" db="EMBL/GenBank/DDBJ databases">
        <title>Sphingomonas sp. strain RP10 Genome sequencing and assembly.</title>
        <authorList>
            <person name="Kim I."/>
        </authorList>
    </citation>
    <scope>NUCLEOTIDE SEQUENCE</scope>
    <source>
        <strain evidence="1">RP10</strain>
    </source>
</reference>
<proteinExistence type="predicted"/>
<accession>A0A9X2KUG6</accession>